<comment type="caution">
    <text evidence="1">The sequence shown here is derived from an EMBL/GenBank/DDBJ whole genome shotgun (WGS) entry which is preliminary data.</text>
</comment>
<gene>
    <name evidence="1" type="ORF">CYMTET_28265</name>
</gene>
<organism evidence="1 2">
    <name type="scientific">Cymbomonas tetramitiformis</name>
    <dbReference type="NCBI Taxonomy" id="36881"/>
    <lineage>
        <taxon>Eukaryota</taxon>
        <taxon>Viridiplantae</taxon>
        <taxon>Chlorophyta</taxon>
        <taxon>Pyramimonadophyceae</taxon>
        <taxon>Pyramimonadales</taxon>
        <taxon>Pyramimonadaceae</taxon>
        <taxon>Cymbomonas</taxon>
    </lineage>
</organism>
<dbReference type="Proteomes" id="UP001190700">
    <property type="component" value="Unassembled WGS sequence"/>
</dbReference>
<sequence length="251" mass="26783">MQSQYAGAGVEAMPGIYRGRSDAVCARAGGDALELAGMQTEMDKRSKELHVMAVNRRLPAYYEFRPVDTTVGSEAAEEEAAAEEEQRAQAACEVVQLLKPSHDMLPIFKQRGIQVRFLPARCGALRLPRARRACQPPSAARLPAADAAALLASPRCGALASLDAYAPAPRRGAFCQLLDAARFASLHAARSLVLLDANCASASLDAARLLPALDAKCASASPRCEVRFCQPSMRSALVFGIHSGFKSQKQA</sequence>
<protein>
    <submittedName>
        <fullName evidence="1">Uncharacterized protein</fullName>
    </submittedName>
</protein>
<dbReference type="EMBL" id="LGRX02015879">
    <property type="protein sequence ID" value="KAK3262904.1"/>
    <property type="molecule type" value="Genomic_DNA"/>
</dbReference>
<accession>A0AAE0FN89</accession>
<evidence type="ECO:0000313" key="2">
    <source>
        <dbReference type="Proteomes" id="UP001190700"/>
    </source>
</evidence>
<dbReference type="AlphaFoldDB" id="A0AAE0FN89"/>
<keyword evidence="2" id="KW-1185">Reference proteome</keyword>
<reference evidence="1 2" key="1">
    <citation type="journal article" date="2015" name="Genome Biol. Evol.">
        <title>Comparative Genomics of a Bacterivorous Green Alga Reveals Evolutionary Causalities and Consequences of Phago-Mixotrophic Mode of Nutrition.</title>
        <authorList>
            <person name="Burns J.A."/>
            <person name="Paasch A."/>
            <person name="Narechania A."/>
            <person name="Kim E."/>
        </authorList>
    </citation>
    <scope>NUCLEOTIDE SEQUENCE [LARGE SCALE GENOMIC DNA]</scope>
    <source>
        <strain evidence="1 2">PLY_AMNH</strain>
    </source>
</reference>
<name>A0AAE0FN89_9CHLO</name>
<proteinExistence type="predicted"/>
<evidence type="ECO:0000313" key="1">
    <source>
        <dbReference type="EMBL" id="KAK3262904.1"/>
    </source>
</evidence>